<feature type="transmembrane region" description="Helical" evidence="7">
    <location>
        <begin position="145"/>
        <end position="166"/>
    </location>
</feature>
<feature type="transmembrane region" description="Helical" evidence="7">
    <location>
        <begin position="282"/>
        <end position="303"/>
    </location>
</feature>
<feature type="transmembrane region" description="Helical" evidence="7">
    <location>
        <begin position="52"/>
        <end position="74"/>
    </location>
</feature>
<protein>
    <submittedName>
        <fullName evidence="9">MFS transporter</fullName>
    </submittedName>
</protein>
<dbReference type="AlphaFoldDB" id="A0A543N9C7"/>
<dbReference type="InterPro" id="IPR050171">
    <property type="entry name" value="MFS_Transporters"/>
</dbReference>
<feature type="domain" description="Major facilitator superfamily (MFS) profile" evidence="8">
    <location>
        <begin position="19"/>
        <end position="400"/>
    </location>
</feature>
<comment type="subcellular location">
    <subcellularLocation>
        <location evidence="1">Cell membrane</location>
        <topology evidence="1">Multi-pass membrane protein</topology>
    </subcellularLocation>
</comment>
<comment type="caution">
    <text evidence="9">The sequence shown here is derived from an EMBL/GenBank/DDBJ whole genome shotgun (WGS) entry which is preliminary data.</text>
</comment>
<dbReference type="GO" id="GO:0005886">
    <property type="term" value="C:plasma membrane"/>
    <property type="evidence" value="ECO:0007669"/>
    <property type="project" value="UniProtKB-SubCell"/>
</dbReference>
<keyword evidence="4 7" id="KW-0812">Transmembrane</keyword>
<accession>A0A543N9C7</accession>
<evidence type="ECO:0000313" key="10">
    <source>
        <dbReference type="Proteomes" id="UP000317422"/>
    </source>
</evidence>
<dbReference type="Proteomes" id="UP000317422">
    <property type="component" value="Unassembled WGS sequence"/>
</dbReference>
<feature type="transmembrane region" description="Helical" evidence="7">
    <location>
        <begin position="218"/>
        <end position="239"/>
    </location>
</feature>
<dbReference type="EMBL" id="VFQC01000002">
    <property type="protein sequence ID" value="TQN28418.1"/>
    <property type="molecule type" value="Genomic_DNA"/>
</dbReference>
<dbReference type="InterPro" id="IPR005829">
    <property type="entry name" value="Sugar_transporter_CS"/>
</dbReference>
<sequence length="400" mass="40001">MSITELRPARSRQALGTVSTTALQASILVAFLAASAAPTPLYALYQEQWGLPSSAITVVFGVYALALLTALLLVGQISDHIGRRPAILGAIALETASIAVFLTADSLGALVAARVMQGLATGAATGALGAALLDTAPVRGPMVTSLAPMAGMAAGVLGSSALVQYAPAPMRLVYAVLIVLLLLQAAAMLATAESAERRPGVLASLRPHVTVPVPARRAMLVAAPIDIAVWALGGFYLSLGPSLATAVTDSNNPLIGGAAAFALTSSGAAAIFLLRTAPALRVMLIGAPALAAGVATTLAGVAFGASALFFAGTVLAGVGFGAGFQGALRTVVPLAAPHERAGLMSAFYVLSYLAMCLPAVTAGFAVDALPLTTVTNVYGAALIILAVLAVLGTRAINRSS</sequence>
<evidence type="ECO:0000256" key="3">
    <source>
        <dbReference type="ARBA" id="ARBA00022475"/>
    </source>
</evidence>
<dbReference type="PROSITE" id="PS50850">
    <property type="entry name" value="MFS"/>
    <property type="match status" value="1"/>
</dbReference>
<dbReference type="Gene3D" id="1.20.1250.20">
    <property type="entry name" value="MFS general substrate transporter like domains"/>
    <property type="match status" value="1"/>
</dbReference>
<dbReference type="PROSITE" id="PS00216">
    <property type="entry name" value="SUGAR_TRANSPORT_1"/>
    <property type="match status" value="1"/>
</dbReference>
<dbReference type="RefSeq" id="WP_141925476.1">
    <property type="nucleotide sequence ID" value="NZ_VFQC01000002.1"/>
</dbReference>
<proteinExistence type="predicted"/>
<dbReference type="Pfam" id="PF07690">
    <property type="entry name" value="MFS_1"/>
    <property type="match status" value="1"/>
</dbReference>
<dbReference type="OrthoDB" id="3177957at2"/>
<evidence type="ECO:0000256" key="5">
    <source>
        <dbReference type="ARBA" id="ARBA00022989"/>
    </source>
</evidence>
<dbReference type="GO" id="GO:0022857">
    <property type="term" value="F:transmembrane transporter activity"/>
    <property type="evidence" value="ECO:0007669"/>
    <property type="project" value="InterPro"/>
</dbReference>
<feature type="transmembrane region" description="Helical" evidence="7">
    <location>
        <begin position="172"/>
        <end position="192"/>
    </location>
</feature>
<feature type="transmembrane region" description="Helical" evidence="7">
    <location>
        <begin position="377"/>
        <end position="396"/>
    </location>
</feature>
<keyword evidence="2" id="KW-0813">Transport</keyword>
<evidence type="ECO:0000256" key="6">
    <source>
        <dbReference type="ARBA" id="ARBA00023136"/>
    </source>
</evidence>
<feature type="transmembrane region" description="Helical" evidence="7">
    <location>
        <begin position="254"/>
        <end position="275"/>
    </location>
</feature>
<dbReference type="InterPro" id="IPR020846">
    <property type="entry name" value="MFS_dom"/>
</dbReference>
<keyword evidence="6 7" id="KW-0472">Membrane</keyword>
<evidence type="ECO:0000259" key="8">
    <source>
        <dbReference type="PROSITE" id="PS50850"/>
    </source>
</evidence>
<evidence type="ECO:0000313" key="9">
    <source>
        <dbReference type="EMBL" id="TQN28418.1"/>
    </source>
</evidence>
<evidence type="ECO:0000256" key="2">
    <source>
        <dbReference type="ARBA" id="ARBA00022448"/>
    </source>
</evidence>
<feature type="transmembrane region" description="Helical" evidence="7">
    <location>
        <begin position="309"/>
        <end position="331"/>
    </location>
</feature>
<gene>
    <name evidence="9" type="ORF">FHX37_3762</name>
</gene>
<keyword evidence="3" id="KW-1003">Cell membrane</keyword>
<dbReference type="PANTHER" id="PTHR23517">
    <property type="entry name" value="RESISTANCE PROTEIN MDTM, PUTATIVE-RELATED-RELATED"/>
    <property type="match status" value="1"/>
</dbReference>
<evidence type="ECO:0000256" key="4">
    <source>
        <dbReference type="ARBA" id="ARBA00022692"/>
    </source>
</evidence>
<feature type="transmembrane region" description="Helical" evidence="7">
    <location>
        <begin position="86"/>
        <end position="104"/>
    </location>
</feature>
<dbReference type="SUPFAM" id="SSF103473">
    <property type="entry name" value="MFS general substrate transporter"/>
    <property type="match status" value="1"/>
</dbReference>
<feature type="transmembrane region" description="Helical" evidence="7">
    <location>
        <begin position="343"/>
        <end position="365"/>
    </location>
</feature>
<evidence type="ECO:0000256" key="1">
    <source>
        <dbReference type="ARBA" id="ARBA00004651"/>
    </source>
</evidence>
<keyword evidence="10" id="KW-1185">Reference proteome</keyword>
<dbReference type="InterPro" id="IPR011701">
    <property type="entry name" value="MFS"/>
</dbReference>
<organism evidence="9 10">
    <name type="scientific">Haloactinospora alba</name>
    <dbReference type="NCBI Taxonomy" id="405555"/>
    <lineage>
        <taxon>Bacteria</taxon>
        <taxon>Bacillati</taxon>
        <taxon>Actinomycetota</taxon>
        <taxon>Actinomycetes</taxon>
        <taxon>Streptosporangiales</taxon>
        <taxon>Nocardiopsidaceae</taxon>
        <taxon>Haloactinospora</taxon>
    </lineage>
</organism>
<reference evidence="9 10" key="1">
    <citation type="submission" date="2019-06" db="EMBL/GenBank/DDBJ databases">
        <title>Sequencing the genomes of 1000 actinobacteria strains.</title>
        <authorList>
            <person name="Klenk H.-P."/>
        </authorList>
    </citation>
    <scope>NUCLEOTIDE SEQUENCE [LARGE SCALE GENOMIC DNA]</scope>
    <source>
        <strain evidence="9 10">DSM 45015</strain>
    </source>
</reference>
<dbReference type="InterPro" id="IPR036259">
    <property type="entry name" value="MFS_trans_sf"/>
</dbReference>
<evidence type="ECO:0000256" key="7">
    <source>
        <dbReference type="SAM" id="Phobius"/>
    </source>
</evidence>
<keyword evidence="5 7" id="KW-1133">Transmembrane helix</keyword>
<name>A0A543N9C7_9ACTN</name>